<dbReference type="EMBL" id="DS832330">
    <property type="protein sequence ID" value="EEC12341.1"/>
    <property type="molecule type" value="Genomic_DNA"/>
</dbReference>
<dbReference type="AlphaFoldDB" id="B7Q0G9"/>
<dbReference type="EMBL" id="ABJB010032917">
    <property type="status" value="NOT_ANNOTATED_CDS"/>
    <property type="molecule type" value="Genomic_DNA"/>
</dbReference>
<proteinExistence type="predicted"/>
<dbReference type="Proteomes" id="UP000001555">
    <property type="component" value="Unassembled WGS sequence"/>
</dbReference>
<evidence type="ECO:0000313" key="2">
    <source>
        <dbReference type="EnsemblMetazoa" id="ISCW020116-PA"/>
    </source>
</evidence>
<reference evidence="2" key="2">
    <citation type="submission" date="2020-05" db="UniProtKB">
        <authorList>
            <consortium name="EnsemblMetazoa"/>
        </authorList>
    </citation>
    <scope>IDENTIFICATION</scope>
    <source>
        <strain evidence="2">wikel</strain>
    </source>
</reference>
<dbReference type="HOGENOM" id="CLU_2090771_0_0_1"/>
<protein>
    <submittedName>
        <fullName evidence="1 2">Uncharacterized protein</fullName>
    </submittedName>
</protein>
<dbReference type="VEuPathDB" id="VectorBase:ISCW020116"/>
<organism>
    <name type="scientific">Ixodes scapularis</name>
    <name type="common">Black-legged tick</name>
    <name type="synonym">Deer tick</name>
    <dbReference type="NCBI Taxonomy" id="6945"/>
    <lineage>
        <taxon>Eukaryota</taxon>
        <taxon>Metazoa</taxon>
        <taxon>Ecdysozoa</taxon>
        <taxon>Arthropoda</taxon>
        <taxon>Chelicerata</taxon>
        <taxon>Arachnida</taxon>
        <taxon>Acari</taxon>
        <taxon>Parasitiformes</taxon>
        <taxon>Ixodida</taxon>
        <taxon>Ixodoidea</taxon>
        <taxon>Ixodidae</taxon>
        <taxon>Ixodinae</taxon>
        <taxon>Ixodes</taxon>
    </lineage>
</organism>
<evidence type="ECO:0000313" key="1">
    <source>
        <dbReference type="EMBL" id="EEC12341.1"/>
    </source>
</evidence>
<gene>
    <name evidence="1" type="ORF">IscW_ISCW020116</name>
</gene>
<feature type="non-terminal residue" evidence="1">
    <location>
        <position position="1"/>
    </location>
</feature>
<reference evidence="1 3" key="1">
    <citation type="submission" date="2008-03" db="EMBL/GenBank/DDBJ databases">
        <title>Annotation of Ixodes scapularis.</title>
        <authorList>
            <consortium name="Ixodes scapularis Genome Project Consortium"/>
            <person name="Caler E."/>
            <person name="Hannick L.I."/>
            <person name="Bidwell S."/>
            <person name="Joardar V."/>
            <person name="Thiagarajan M."/>
            <person name="Amedeo P."/>
            <person name="Galinsky K.J."/>
            <person name="Schobel S."/>
            <person name="Inman J."/>
            <person name="Hostetler J."/>
            <person name="Miller J."/>
            <person name="Hammond M."/>
            <person name="Megy K."/>
            <person name="Lawson D."/>
            <person name="Kodira C."/>
            <person name="Sutton G."/>
            <person name="Meyer J."/>
            <person name="Hill C.A."/>
            <person name="Birren B."/>
            <person name="Nene V."/>
            <person name="Collins F."/>
            <person name="Alarcon-Chaidez F."/>
            <person name="Wikel S."/>
            <person name="Strausberg R."/>
        </authorList>
    </citation>
    <scope>NUCLEOTIDE SEQUENCE [LARGE SCALE GENOMIC DNA]</scope>
    <source>
        <strain evidence="3">Wikel</strain>
        <strain evidence="1">Wikel colony</strain>
    </source>
</reference>
<accession>B7Q0G9</accession>
<dbReference type="EnsemblMetazoa" id="ISCW020116-RA">
    <property type="protein sequence ID" value="ISCW020116-PA"/>
    <property type="gene ID" value="ISCW020116"/>
</dbReference>
<keyword evidence="3" id="KW-1185">Reference proteome</keyword>
<name>B7Q0G9_IXOSC</name>
<dbReference type="VEuPathDB" id="VectorBase:ISCI020116"/>
<dbReference type="InParanoid" id="B7Q0G9"/>
<evidence type="ECO:0000313" key="3">
    <source>
        <dbReference type="Proteomes" id="UP000001555"/>
    </source>
</evidence>
<sequence>HGTFLFWFYSSPLFNMYNIYTHKHLHLVTFSHVFLSCSPGGLLRRCDKKLERRKKEERLPPFAPVARFGLVQSPSLCMCVSSLIFFTCKKSTRWLRHIIILFVFLQERNEGRYTNLK</sequence>
<dbReference type="PaxDb" id="6945-B7Q0G9"/>